<dbReference type="Proteomes" id="UP000292052">
    <property type="component" value="Unassembled WGS sequence"/>
</dbReference>
<evidence type="ECO:0000313" key="1">
    <source>
        <dbReference type="EMBL" id="RZB39523.1"/>
    </source>
</evidence>
<dbReference type="Gene3D" id="1.25.40.20">
    <property type="entry name" value="Ankyrin repeat-containing domain"/>
    <property type="match status" value="1"/>
</dbReference>
<gene>
    <name evidence="1" type="ORF">BDFB_002294</name>
</gene>
<name>A0A482V8G4_ASBVE</name>
<keyword evidence="2" id="KW-1185">Reference proteome</keyword>
<organism evidence="1 2">
    <name type="scientific">Asbolus verrucosus</name>
    <name type="common">Desert ironclad beetle</name>
    <dbReference type="NCBI Taxonomy" id="1661398"/>
    <lineage>
        <taxon>Eukaryota</taxon>
        <taxon>Metazoa</taxon>
        <taxon>Ecdysozoa</taxon>
        <taxon>Arthropoda</taxon>
        <taxon>Hexapoda</taxon>
        <taxon>Insecta</taxon>
        <taxon>Pterygota</taxon>
        <taxon>Neoptera</taxon>
        <taxon>Endopterygota</taxon>
        <taxon>Coleoptera</taxon>
        <taxon>Polyphaga</taxon>
        <taxon>Cucujiformia</taxon>
        <taxon>Tenebrionidae</taxon>
        <taxon>Pimeliinae</taxon>
        <taxon>Asbolus</taxon>
    </lineage>
</organism>
<feature type="non-terminal residue" evidence="1">
    <location>
        <position position="780"/>
    </location>
</feature>
<evidence type="ECO:0000313" key="2">
    <source>
        <dbReference type="Proteomes" id="UP000292052"/>
    </source>
</evidence>
<sequence length="780" mass="91248">MEDASETSMNRIWDILLKNFAAFSTTWSTQFFIDALDEMWTKPVPGIYISDFMKKIDIPISAQTEHFRRPNVSLKQFLTNDDRLLKIISFNQILQLLDDKLVIGDDCKKNIPKYYVPRHIPKILLNAKAIDEIENDLFIFVYKSINKSAHLRFKKKTIDLEKYLLLKKKKNIDISVSCTDQFFSSFSDNLVILARYTCTEEQFQEVCSINQFKNCHHVKMIDDETIEWIQSRGSIRRLRQYQLDFEDFKTDQFVQDVDVLYHFNNKVNMIVANPGMGKTVTTEVLKSICPSSHWVITISLNYHAKFFEVNHSNTEVLQYFLNIENKHYLAGEAAKVFFSNKKVLFLWDSFDELPRNCVESVISTIKNLSSDGYLQWIFTRHSSKEFLEDTFDVFALTLTQFSPQNQHDYIYNHLKEKYEDEEKIQNIIYKINEINSLTSNYLDYSGTPLHIHMMVQIFINNLQIQTDKITTVTGMYQEFIQGKFDCMFKKAEADLENYHMQQIQEQFKRAQLSLYKIASLKASFDEEIFATLSLNCNQLLEELSESEDGLGLIIGVNDYQKPVFVHKSYEEFLTALWLSENHRKHQDLITTWFQERYTNIRLMFDMLLAQNSPPHLAVLHRNLNTLEKVKDDIANCKDIAGRTALHVAAAWGRRHPLIKTAKKANSRVVEEDEVCLTILKFLLEHNSNPLDKDQMLQLDSFQYADETLSLAAIDLMLTAKRIDMQRLKNCNHIPTLLHYAVKFSYNSILESIDDIPYIEYKHKRGKVTFLQHAAEANNVQ</sequence>
<dbReference type="InterPro" id="IPR036770">
    <property type="entry name" value="Ankyrin_rpt-contain_sf"/>
</dbReference>
<reference evidence="1 2" key="1">
    <citation type="submission" date="2017-03" db="EMBL/GenBank/DDBJ databases">
        <title>Genome of the blue death feigning beetle - Asbolus verrucosus.</title>
        <authorList>
            <person name="Rider S.D."/>
        </authorList>
    </citation>
    <scope>NUCLEOTIDE SEQUENCE [LARGE SCALE GENOMIC DNA]</scope>
    <source>
        <strain evidence="1">Butters</strain>
        <tissue evidence="1">Head and leg muscle</tissue>
    </source>
</reference>
<dbReference type="InterPro" id="IPR027417">
    <property type="entry name" value="P-loop_NTPase"/>
</dbReference>
<dbReference type="AlphaFoldDB" id="A0A482V8G4"/>
<dbReference type="EMBL" id="QDEB01127591">
    <property type="protein sequence ID" value="RZB39523.1"/>
    <property type="molecule type" value="Genomic_DNA"/>
</dbReference>
<dbReference type="SUPFAM" id="SSF48403">
    <property type="entry name" value="Ankyrin repeat"/>
    <property type="match status" value="1"/>
</dbReference>
<dbReference type="Gene3D" id="3.40.50.300">
    <property type="entry name" value="P-loop containing nucleotide triphosphate hydrolases"/>
    <property type="match status" value="1"/>
</dbReference>
<accession>A0A482V8G4</accession>
<protein>
    <submittedName>
        <fullName evidence="1">Ank 2 domain containing protein</fullName>
    </submittedName>
</protein>
<dbReference type="OrthoDB" id="8194444at2759"/>
<proteinExistence type="predicted"/>
<comment type="caution">
    <text evidence="1">The sequence shown here is derived from an EMBL/GenBank/DDBJ whole genome shotgun (WGS) entry which is preliminary data.</text>
</comment>